<gene>
    <name evidence="1" type="ORF">H5P34_13465</name>
</gene>
<dbReference type="EMBL" id="JACKVC010000016">
    <property type="protein sequence ID" value="MCV7389057.1"/>
    <property type="molecule type" value="Genomic_DNA"/>
</dbReference>
<comment type="caution">
    <text evidence="1">The sequence shown here is derived from an EMBL/GenBank/DDBJ whole genome shotgun (WGS) entry which is preliminary data.</text>
</comment>
<organism evidence="1 2">
    <name type="scientific">Mycolicibacterium porcinum</name>
    <dbReference type="NCBI Taxonomy" id="39693"/>
    <lineage>
        <taxon>Bacteria</taxon>
        <taxon>Bacillati</taxon>
        <taxon>Actinomycetota</taxon>
        <taxon>Actinomycetes</taxon>
        <taxon>Mycobacteriales</taxon>
        <taxon>Mycobacteriaceae</taxon>
        <taxon>Mycolicibacterium</taxon>
    </lineage>
</organism>
<reference evidence="1" key="1">
    <citation type="submission" date="2020-07" db="EMBL/GenBank/DDBJ databases">
        <authorList>
            <person name="Pettersson B.M.F."/>
            <person name="Behra P.R.K."/>
            <person name="Ramesh M."/>
            <person name="Das S."/>
            <person name="Dasgupta S."/>
            <person name="Kirsebom L.A."/>
        </authorList>
    </citation>
    <scope>NUCLEOTIDE SEQUENCE</scope>
    <source>
        <strain evidence="1">DSM 44242</strain>
    </source>
</reference>
<dbReference type="AlphaFoldDB" id="A0AAW5T2K4"/>
<proteinExistence type="predicted"/>
<name>A0AAW5T2K4_9MYCO</name>
<accession>A0AAW5T2K4</accession>
<evidence type="ECO:0000313" key="2">
    <source>
        <dbReference type="Proteomes" id="UP001141659"/>
    </source>
</evidence>
<protein>
    <submittedName>
        <fullName evidence="1">Ferredoxin</fullName>
    </submittedName>
</protein>
<dbReference type="RefSeq" id="WP_036440917.1">
    <property type="nucleotide sequence ID" value="NZ_JACKVC010000016.1"/>
</dbReference>
<reference evidence="1" key="2">
    <citation type="journal article" date="2022" name="BMC Genomics">
        <title>Comparative genome analysis of mycobacteria focusing on tRNA and non-coding RNA.</title>
        <authorList>
            <person name="Behra P.R.K."/>
            <person name="Pettersson B.M.F."/>
            <person name="Ramesh M."/>
            <person name="Das S."/>
            <person name="Dasgupta S."/>
            <person name="Kirsebom L.A."/>
        </authorList>
    </citation>
    <scope>NUCLEOTIDE SEQUENCE</scope>
    <source>
        <strain evidence="1">DSM 44242</strain>
    </source>
</reference>
<evidence type="ECO:0000313" key="1">
    <source>
        <dbReference type="EMBL" id="MCV7389057.1"/>
    </source>
</evidence>
<dbReference type="Proteomes" id="UP001141659">
    <property type="component" value="Unassembled WGS sequence"/>
</dbReference>
<sequence>MTVRLDPRLDELPMTPVSCRSCGAVVMARKSSWQQTSVQWNAAATALCPQRGDAEALAGHSGRGLFLGCSAMRDSVVTAAMAGVLPVADGRR</sequence>